<organism evidence="1 2">
    <name type="scientific">Opisthorchis viverrini</name>
    <name type="common">Southeast Asian liver fluke</name>
    <dbReference type="NCBI Taxonomy" id="6198"/>
    <lineage>
        <taxon>Eukaryota</taxon>
        <taxon>Metazoa</taxon>
        <taxon>Spiralia</taxon>
        <taxon>Lophotrochozoa</taxon>
        <taxon>Platyhelminthes</taxon>
        <taxon>Trematoda</taxon>
        <taxon>Digenea</taxon>
        <taxon>Opisthorchiida</taxon>
        <taxon>Opisthorchiata</taxon>
        <taxon>Opisthorchiidae</taxon>
        <taxon>Opisthorchis</taxon>
    </lineage>
</organism>
<dbReference type="AlphaFoldDB" id="A0A075A2I4"/>
<gene>
    <name evidence="1" type="ORF">T265_03652</name>
</gene>
<reference evidence="1 2" key="1">
    <citation type="submission" date="2013-11" db="EMBL/GenBank/DDBJ databases">
        <title>Opisthorchis viverrini - life in the bile duct.</title>
        <authorList>
            <person name="Young N.D."/>
            <person name="Nagarajan N."/>
            <person name="Lin S.J."/>
            <person name="Korhonen P.K."/>
            <person name="Jex A.R."/>
            <person name="Hall R.S."/>
            <person name="Safavi-Hemami H."/>
            <person name="Kaewkong W."/>
            <person name="Bertrand D."/>
            <person name="Gao S."/>
            <person name="Seet Q."/>
            <person name="Wongkham S."/>
            <person name="Teh B.T."/>
            <person name="Wongkham C."/>
            <person name="Intapan P.M."/>
            <person name="Maleewong W."/>
            <person name="Yang X."/>
            <person name="Hu M."/>
            <person name="Wang Z."/>
            <person name="Hofmann A."/>
            <person name="Sternberg P.W."/>
            <person name="Tan P."/>
            <person name="Wang J."/>
            <person name="Gasser R.B."/>
        </authorList>
    </citation>
    <scope>NUCLEOTIDE SEQUENCE [LARGE SCALE GENOMIC DNA]</scope>
</reference>
<evidence type="ECO:0000313" key="1">
    <source>
        <dbReference type="EMBL" id="KER29740.1"/>
    </source>
</evidence>
<dbReference type="EMBL" id="KL596672">
    <property type="protein sequence ID" value="KER29740.1"/>
    <property type="molecule type" value="Genomic_DNA"/>
</dbReference>
<dbReference type="RefSeq" id="XP_009166458.1">
    <property type="nucleotide sequence ID" value="XM_009168194.1"/>
</dbReference>
<accession>A0A075A2I4</accession>
<dbReference type="Proteomes" id="UP000054324">
    <property type="component" value="Unassembled WGS sequence"/>
</dbReference>
<proteinExistence type="predicted"/>
<dbReference type="CTD" id="20317839"/>
<dbReference type="GeneID" id="20317839"/>
<dbReference type="KEGG" id="ovi:T265_03652"/>
<protein>
    <submittedName>
        <fullName evidence="1">Uncharacterized protein</fullName>
    </submittedName>
</protein>
<sequence length="89" mass="9798">MYDSKLKKAIELRLSRGGVNASINSGNLLRKGHVKRGIVPTQYSHLFSVQISPSVQWTVVNENSLDSLAMRTVADPLIQTCLDCPTTID</sequence>
<evidence type="ECO:0000313" key="2">
    <source>
        <dbReference type="Proteomes" id="UP000054324"/>
    </source>
</evidence>
<name>A0A075A2I4_OPIVI</name>
<keyword evidence="2" id="KW-1185">Reference proteome</keyword>